<reference evidence="8" key="1">
    <citation type="submission" date="2016-10" db="EMBL/GenBank/DDBJ databases">
        <authorList>
            <person name="de Groot N.N."/>
        </authorList>
    </citation>
    <scope>NUCLEOTIDE SEQUENCE</scope>
</reference>
<evidence type="ECO:0000256" key="3">
    <source>
        <dbReference type="ARBA" id="ARBA00022840"/>
    </source>
</evidence>
<dbReference type="GO" id="GO:0140663">
    <property type="term" value="F:ATP-dependent FeS chaperone activity"/>
    <property type="evidence" value="ECO:0007669"/>
    <property type="project" value="InterPro"/>
</dbReference>
<name>A0A1W1BFK6_9ZZZZ</name>
<dbReference type="GO" id="GO:0016226">
    <property type="term" value="P:iron-sulfur cluster assembly"/>
    <property type="evidence" value="ECO:0007669"/>
    <property type="project" value="InterPro"/>
</dbReference>
<dbReference type="Gene3D" id="3.30.300.130">
    <property type="entry name" value="Fe-S cluster assembly (FSCA)"/>
    <property type="match status" value="1"/>
</dbReference>
<keyword evidence="4" id="KW-0408">Iron</keyword>
<evidence type="ECO:0000256" key="1">
    <source>
        <dbReference type="ARBA" id="ARBA00022723"/>
    </source>
</evidence>
<gene>
    <name evidence="8" type="ORF">MNB_SM-4-140</name>
</gene>
<keyword evidence="2" id="KW-0547">Nucleotide-binding</keyword>
<dbReference type="HAMAP" id="MF_02040">
    <property type="entry name" value="Mrp_NBP35"/>
    <property type="match status" value="1"/>
</dbReference>
<dbReference type="InterPro" id="IPR033756">
    <property type="entry name" value="YlxH/NBP35"/>
</dbReference>
<evidence type="ECO:0000256" key="4">
    <source>
        <dbReference type="ARBA" id="ARBA00023004"/>
    </source>
</evidence>
<feature type="region of interest" description="Disordered" evidence="6">
    <location>
        <begin position="350"/>
        <end position="391"/>
    </location>
</feature>
<evidence type="ECO:0000256" key="5">
    <source>
        <dbReference type="ARBA" id="ARBA00023014"/>
    </source>
</evidence>
<proteinExistence type="inferred from homology"/>
<feature type="domain" description="MIP18 family-like" evidence="7">
    <location>
        <begin position="5"/>
        <end position="67"/>
    </location>
</feature>
<evidence type="ECO:0000256" key="2">
    <source>
        <dbReference type="ARBA" id="ARBA00022741"/>
    </source>
</evidence>
<dbReference type="InterPro" id="IPR034904">
    <property type="entry name" value="FSCA_dom_sf"/>
</dbReference>
<dbReference type="CDD" id="cd02037">
    <property type="entry name" value="Mrp_NBP35"/>
    <property type="match status" value="1"/>
</dbReference>
<organism evidence="8">
    <name type="scientific">hydrothermal vent metagenome</name>
    <dbReference type="NCBI Taxonomy" id="652676"/>
    <lineage>
        <taxon>unclassified sequences</taxon>
        <taxon>metagenomes</taxon>
        <taxon>ecological metagenomes</taxon>
    </lineage>
</organism>
<dbReference type="EMBL" id="FPHF01000018">
    <property type="protein sequence ID" value="SFV52334.1"/>
    <property type="molecule type" value="Genomic_DNA"/>
</dbReference>
<dbReference type="GO" id="GO:0005524">
    <property type="term" value="F:ATP binding"/>
    <property type="evidence" value="ECO:0007669"/>
    <property type="project" value="UniProtKB-KW"/>
</dbReference>
<dbReference type="Gene3D" id="3.40.50.300">
    <property type="entry name" value="P-loop containing nucleotide triphosphate hydrolases"/>
    <property type="match status" value="1"/>
</dbReference>
<dbReference type="Pfam" id="PF10609">
    <property type="entry name" value="ParA"/>
    <property type="match status" value="1"/>
</dbReference>
<dbReference type="SUPFAM" id="SSF117916">
    <property type="entry name" value="Fe-S cluster assembly (FSCA) domain-like"/>
    <property type="match status" value="1"/>
</dbReference>
<dbReference type="InterPro" id="IPR019591">
    <property type="entry name" value="Mrp/NBP35_ATP-bd"/>
</dbReference>
<dbReference type="AlphaFoldDB" id="A0A1W1BFK6"/>
<sequence length="391" mass="40808">MTEEIVKTALSKVMYPGFTKDIITFGFVKDINIDGTAVSFTVDITSNAPEVAQEIKDKSAEALKSAGATAVNCNIQAPVIPKESSSQGKNIAPQVKNFLMVSSGKGGVGKSTSSVNIAVALAAQGLKVGLLDADIYGPNIPRMMGLNGIKPEVTGNKVMPLKAYGIEMMSMGALMDEGQALIWRGSMIMKAIEQFLRDILWSELDVLVIDMPPGTGDAQLTLAQSVPVTAGITVTTPQSVSLDDSRRSLSMFKKLDIPVAGVIENMSGFIAPDTGVEYDIFGKGTSAPMAAEFDTKVIAEIPIEPSIRTGGDEGKPIVFANPTSESAKRFIAAAASIWATIEEINANGGVDNKGVQPTTPPGVSACSTSAAPEPKKEASSDESCGTGCGCH</sequence>
<dbReference type="PROSITE" id="PS01215">
    <property type="entry name" value="MRP"/>
    <property type="match status" value="1"/>
</dbReference>
<protein>
    <submittedName>
        <fullName evidence="8">Putative ATP/GTP-binding protein (Mrp protein homolog)</fullName>
    </submittedName>
</protein>
<dbReference type="GO" id="GO:0051539">
    <property type="term" value="F:4 iron, 4 sulfur cluster binding"/>
    <property type="evidence" value="ECO:0007669"/>
    <property type="project" value="TreeGrafter"/>
</dbReference>
<keyword evidence="3" id="KW-0067">ATP-binding</keyword>
<evidence type="ECO:0000256" key="6">
    <source>
        <dbReference type="SAM" id="MobiDB-lite"/>
    </source>
</evidence>
<dbReference type="PANTHER" id="PTHR42961:SF2">
    <property type="entry name" value="IRON-SULFUR PROTEIN NUBPL"/>
    <property type="match status" value="1"/>
</dbReference>
<keyword evidence="1" id="KW-0479">Metal-binding</keyword>
<dbReference type="PANTHER" id="PTHR42961">
    <property type="entry name" value="IRON-SULFUR PROTEIN NUBPL"/>
    <property type="match status" value="1"/>
</dbReference>
<evidence type="ECO:0000313" key="8">
    <source>
        <dbReference type="EMBL" id="SFV52334.1"/>
    </source>
</evidence>
<accession>A0A1W1BFK6</accession>
<dbReference type="InterPro" id="IPR000808">
    <property type="entry name" value="Mrp-like_CS"/>
</dbReference>
<dbReference type="FunFam" id="3.40.50.300:FF:001119">
    <property type="entry name" value="Iron-sulfur cluster carrier protein"/>
    <property type="match status" value="1"/>
</dbReference>
<dbReference type="InterPro" id="IPR044304">
    <property type="entry name" value="NUBPL-like"/>
</dbReference>
<dbReference type="InterPro" id="IPR027417">
    <property type="entry name" value="P-loop_NTPase"/>
</dbReference>
<dbReference type="SUPFAM" id="SSF52540">
    <property type="entry name" value="P-loop containing nucleoside triphosphate hydrolases"/>
    <property type="match status" value="1"/>
</dbReference>
<dbReference type="InterPro" id="IPR002744">
    <property type="entry name" value="MIP18-like"/>
</dbReference>
<dbReference type="GO" id="GO:0046872">
    <property type="term" value="F:metal ion binding"/>
    <property type="evidence" value="ECO:0007669"/>
    <property type="project" value="UniProtKB-KW"/>
</dbReference>
<evidence type="ECO:0000259" key="7">
    <source>
        <dbReference type="Pfam" id="PF01883"/>
    </source>
</evidence>
<dbReference type="Pfam" id="PF01883">
    <property type="entry name" value="FeS_assembly_P"/>
    <property type="match status" value="1"/>
</dbReference>
<keyword evidence="5" id="KW-0411">Iron-sulfur</keyword>